<gene>
    <name evidence="2" type="ORF">RRG08_050134</name>
</gene>
<feature type="compositionally biased region" description="Polar residues" evidence="1">
    <location>
        <begin position="66"/>
        <end position="82"/>
    </location>
</feature>
<dbReference type="AlphaFoldDB" id="A0AAE0Z6C9"/>
<accession>A0AAE0Z6C9</accession>
<dbReference type="EMBL" id="JAWDGP010004512">
    <property type="protein sequence ID" value="KAK3763714.1"/>
    <property type="molecule type" value="Genomic_DNA"/>
</dbReference>
<proteinExistence type="predicted"/>
<evidence type="ECO:0000256" key="1">
    <source>
        <dbReference type="SAM" id="MobiDB-lite"/>
    </source>
</evidence>
<comment type="caution">
    <text evidence="2">The sequence shown here is derived from an EMBL/GenBank/DDBJ whole genome shotgun (WGS) entry which is preliminary data.</text>
</comment>
<dbReference type="Proteomes" id="UP001283361">
    <property type="component" value="Unassembled WGS sequence"/>
</dbReference>
<name>A0AAE0Z6C9_9GAST</name>
<sequence>MLGSMVSVKKLIPTSAAAGLATQTFCRVSRWNSPGYAVLIAQNYGILWSGSTFCPSRAPYRGSKDPLSSDSTEPPSPQQNPQNVTLAACLPAIISYTAQLEFQSGENSPACSSNPTAHPDIVSSGTAEALDRSAEQIRVSRVYSRPKSFMNFTDVNDWHRLAAGR</sequence>
<keyword evidence="3" id="KW-1185">Reference proteome</keyword>
<reference evidence="2" key="1">
    <citation type="journal article" date="2023" name="G3 (Bethesda)">
        <title>A reference genome for the long-term kleptoplast-retaining sea slug Elysia crispata morphotype clarki.</title>
        <authorList>
            <person name="Eastman K.E."/>
            <person name="Pendleton A.L."/>
            <person name="Shaikh M.A."/>
            <person name="Suttiyut T."/>
            <person name="Ogas R."/>
            <person name="Tomko P."/>
            <person name="Gavelis G."/>
            <person name="Widhalm J.R."/>
            <person name="Wisecaver J.H."/>
        </authorList>
    </citation>
    <scope>NUCLEOTIDE SEQUENCE</scope>
    <source>
        <strain evidence="2">ECLA1</strain>
    </source>
</reference>
<evidence type="ECO:0000313" key="2">
    <source>
        <dbReference type="EMBL" id="KAK3763714.1"/>
    </source>
</evidence>
<feature type="region of interest" description="Disordered" evidence="1">
    <location>
        <begin position="59"/>
        <end position="82"/>
    </location>
</feature>
<organism evidence="2 3">
    <name type="scientific">Elysia crispata</name>
    <name type="common">lettuce slug</name>
    <dbReference type="NCBI Taxonomy" id="231223"/>
    <lineage>
        <taxon>Eukaryota</taxon>
        <taxon>Metazoa</taxon>
        <taxon>Spiralia</taxon>
        <taxon>Lophotrochozoa</taxon>
        <taxon>Mollusca</taxon>
        <taxon>Gastropoda</taxon>
        <taxon>Heterobranchia</taxon>
        <taxon>Euthyneura</taxon>
        <taxon>Panpulmonata</taxon>
        <taxon>Sacoglossa</taxon>
        <taxon>Placobranchoidea</taxon>
        <taxon>Plakobranchidae</taxon>
        <taxon>Elysia</taxon>
    </lineage>
</organism>
<protein>
    <submittedName>
        <fullName evidence="2">Uncharacterized protein</fullName>
    </submittedName>
</protein>
<evidence type="ECO:0000313" key="3">
    <source>
        <dbReference type="Proteomes" id="UP001283361"/>
    </source>
</evidence>